<organism evidence="1 2">
    <name type="scientific">Pseudooceanicola algae</name>
    <dbReference type="NCBI Taxonomy" id="1537215"/>
    <lineage>
        <taxon>Bacteria</taxon>
        <taxon>Pseudomonadati</taxon>
        <taxon>Pseudomonadota</taxon>
        <taxon>Alphaproteobacteria</taxon>
        <taxon>Rhodobacterales</taxon>
        <taxon>Paracoccaceae</taxon>
        <taxon>Pseudooceanicola</taxon>
    </lineage>
</organism>
<accession>A0A418SDV8</accession>
<dbReference type="Proteomes" id="UP000283786">
    <property type="component" value="Chromosome"/>
</dbReference>
<sequence length="482" mass="52452">MTPIVLRDPLPRLGSLRRRGIKAILMVPLLALALAGCATNPEKTDMLPEAQIISLPPLPAMKMFGAASPVAPMVSNADLAEDFLDLSFQLESGRDLPVMTRFEGPIRVQAKSAGGGALPATLSRDLSALLIRMRNEAHLDIRMAREGETPNLIVQAVSGEDIRHELPDAACFVVPGISDLSEFRTARYEARTDWGRMTQRDLIALFVPADAAPQELRDCLHEEMAQALGPLNDLYRLPDSTFNDDNLHPILTGYDMLILRLTYARELHSGMTRAQVQAQLPALLARLNPAGQQIPPRHARATPRQWDAAVSRTLGPGASPAARLRSATDAVAIAEKEGWDDNRTAFSYYILGRLTQPQDPALARDLFLHAYQIYASDPVTGLQAAHVAAQLAPYHLALGEPGSVLALLGSAETEARRHQDAALLAWIEMLQAEALDLQGNGSRARSVRLDSLGWAGYGYAPDWVIWSKLQSAAALSPLYIGD</sequence>
<evidence type="ECO:0008006" key="3">
    <source>
        <dbReference type="Google" id="ProtNLM"/>
    </source>
</evidence>
<evidence type="ECO:0000313" key="1">
    <source>
        <dbReference type="EMBL" id="QPM89442.1"/>
    </source>
</evidence>
<name>A0A418SDV8_9RHOB</name>
<dbReference type="InterPro" id="IPR021323">
    <property type="entry name" value="DUF2927"/>
</dbReference>
<protein>
    <recommendedName>
        <fullName evidence="3">ATP-dependent transcriptional regulator</fullName>
    </recommendedName>
</protein>
<reference evidence="1 2" key="1">
    <citation type="submission" date="2020-08" db="EMBL/GenBank/DDBJ databases">
        <title>Genome sequence of Rhodobacteraceae bacterium Lw-13e.</title>
        <authorList>
            <person name="Poehlein A."/>
            <person name="Wolter L."/>
            <person name="Daniel R."/>
            <person name="Brinkhoff T."/>
        </authorList>
    </citation>
    <scope>NUCLEOTIDE SEQUENCE [LARGE SCALE GENOMIC DNA]</scope>
    <source>
        <strain evidence="1 2">Lw-13e</strain>
    </source>
</reference>
<dbReference type="Pfam" id="PF11150">
    <property type="entry name" value="DUF2927"/>
    <property type="match status" value="1"/>
</dbReference>
<proteinExistence type="predicted"/>
<keyword evidence="2" id="KW-1185">Reference proteome</keyword>
<dbReference type="KEGG" id="palw:PSAL_006610"/>
<evidence type="ECO:0000313" key="2">
    <source>
        <dbReference type="Proteomes" id="UP000283786"/>
    </source>
</evidence>
<gene>
    <name evidence="1" type="ORF">PSAL_006610</name>
</gene>
<dbReference type="EMBL" id="CP060436">
    <property type="protein sequence ID" value="QPM89442.1"/>
    <property type="molecule type" value="Genomic_DNA"/>
</dbReference>
<dbReference type="AlphaFoldDB" id="A0A418SDV8"/>